<evidence type="ECO:0000256" key="5">
    <source>
        <dbReference type="SAM" id="MobiDB-lite"/>
    </source>
</evidence>
<feature type="region of interest" description="Disordered" evidence="5">
    <location>
        <begin position="1"/>
        <end position="42"/>
    </location>
</feature>
<organism evidence="8 9">
    <name type="scientific">Tigriopus californicus</name>
    <name type="common">Marine copepod</name>
    <dbReference type="NCBI Taxonomy" id="6832"/>
    <lineage>
        <taxon>Eukaryota</taxon>
        <taxon>Metazoa</taxon>
        <taxon>Ecdysozoa</taxon>
        <taxon>Arthropoda</taxon>
        <taxon>Crustacea</taxon>
        <taxon>Multicrustacea</taxon>
        <taxon>Hexanauplia</taxon>
        <taxon>Copepoda</taxon>
        <taxon>Harpacticoida</taxon>
        <taxon>Harpacticidae</taxon>
        <taxon>Tigriopus</taxon>
    </lineage>
</organism>
<dbReference type="InterPro" id="IPR006671">
    <property type="entry name" value="Cyclin_N"/>
</dbReference>
<feature type="domain" description="Cyclin C-terminal" evidence="7">
    <location>
        <begin position="447"/>
        <end position="564"/>
    </location>
</feature>
<dbReference type="InterPro" id="IPR048258">
    <property type="entry name" value="Cyclins_cyclin-box"/>
</dbReference>
<dbReference type="SMART" id="SM01332">
    <property type="entry name" value="Cyclin_C"/>
    <property type="match status" value="1"/>
</dbReference>
<dbReference type="GO" id="GO:0051301">
    <property type="term" value="P:cell division"/>
    <property type="evidence" value="ECO:0007669"/>
    <property type="project" value="UniProtKB-KW"/>
</dbReference>
<evidence type="ECO:0000259" key="6">
    <source>
        <dbReference type="SMART" id="SM00385"/>
    </source>
</evidence>
<protein>
    <submittedName>
        <fullName evidence="8">Uncharacterized protein</fullName>
    </submittedName>
</protein>
<dbReference type="STRING" id="6832.A0A553P8G4"/>
<dbReference type="InterPro" id="IPR039361">
    <property type="entry name" value="Cyclin"/>
</dbReference>
<evidence type="ECO:0000256" key="1">
    <source>
        <dbReference type="ARBA" id="ARBA00022618"/>
    </source>
</evidence>
<reference evidence="8 9" key="1">
    <citation type="journal article" date="2018" name="Nat. Ecol. Evol.">
        <title>Genomic signatures of mitonuclear coevolution across populations of Tigriopus californicus.</title>
        <authorList>
            <person name="Barreto F.S."/>
            <person name="Watson E.T."/>
            <person name="Lima T.G."/>
            <person name="Willett C.S."/>
            <person name="Edmands S."/>
            <person name="Li W."/>
            <person name="Burton R.S."/>
        </authorList>
    </citation>
    <scope>NUCLEOTIDE SEQUENCE [LARGE SCALE GENOMIC DNA]</scope>
    <source>
        <strain evidence="8 9">San Diego</strain>
    </source>
</reference>
<proteinExistence type="inferred from homology"/>
<dbReference type="InterPro" id="IPR004367">
    <property type="entry name" value="Cyclin_C-dom"/>
</dbReference>
<dbReference type="AlphaFoldDB" id="A0A553P8G4"/>
<feature type="domain" description="Cyclin-like" evidence="6">
    <location>
        <begin position="451"/>
        <end position="533"/>
    </location>
</feature>
<dbReference type="Pfam" id="PF02984">
    <property type="entry name" value="Cyclin_C"/>
    <property type="match status" value="1"/>
</dbReference>
<keyword evidence="1" id="KW-0132">Cell division</keyword>
<evidence type="ECO:0000256" key="3">
    <source>
        <dbReference type="ARBA" id="ARBA00023306"/>
    </source>
</evidence>
<dbReference type="SMART" id="SM00385">
    <property type="entry name" value="CYCLIN"/>
    <property type="match status" value="2"/>
</dbReference>
<evidence type="ECO:0000259" key="7">
    <source>
        <dbReference type="SMART" id="SM01332"/>
    </source>
</evidence>
<feature type="region of interest" description="Disordered" evidence="5">
    <location>
        <begin position="107"/>
        <end position="178"/>
    </location>
</feature>
<evidence type="ECO:0000313" key="8">
    <source>
        <dbReference type="EMBL" id="TRY73985.1"/>
    </source>
</evidence>
<dbReference type="Gene3D" id="1.10.472.10">
    <property type="entry name" value="Cyclin-like"/>
    <property type="match status" value="2"/>
</dbReference>
<dbReference type="EMBL" id="VCGU01000007">
    <property type="protein sequence ID" value="TRY73985.1"/>
    <property type="molecule type" value="Genomic_DNA"/>
</dbReference>
<feature type="domain" description="Cyclin-like" evidence="6">
    <location>
        <begin position="354"/>
        <end position="438"/>
    </location>
</feature>
<dbReference type="FunFam" id="1.10.472.10:FF:000001">
    <property type="entry name" value="G2/mitotic-specific cyclin"/>
    <property type="match status" value="1"/>
</dbReference>
<feature type="compositionally biased region" description="Polar residues" evidence="5">
    <location>
        <begin position="114"/>
        <end position="123"/>
    </location>
</feature>
<name>A0A553P8G4_TIGCA</name>
<keyword evidence="9" id="KW-1185">Reference proteome</keyword>
<dbReference type="Proteomes" id="UP000318571">
    <property type="component" value="Chromosome 3"/>
</dbReference>
<dbReference type="InterPro" id="IPR013763">
    <property type="entry name" value="Cyclin-like_dom"/>
</dbReference>
<dbReference type="OrthoDB" id="5590282at2759"/>
<dbReference type="CDD" id="cd20504">
    <property type="entry name" value="CYCLIN_CCNA_rpt1"/>
    <property type="match status" value="1"/>
</dbReference>
<feature type="compositionally biased region" description="Basic and acidic residues" evidence="5">
    <location>
        <begin position="164"/>
        <end position="177"/>
    </location>
</feature>
<accession>A0A553P8G4</accession>
<evidence type="ECO:0000256" key="4">
    <source>
        <dbReference type="RuleBase" id="RU000383"/>
    </source>
</evidence>
<feature type="compositionally biased region" description="Low complexity" evidence="5">
    <location>
        <begin position="148"/>
        <end position="163"/>
    </location>
</feature>
<gene>
    <name evidence="8" type="ORF">TCAL_10586</name>
</gene>
<dbReference type="SUPFAM" id="SSF47954">
    <property type="entry name" value="Cyclin-like"/>
    <property type="match status" value="2"/>
</dbReference>
<evidence type="ECO:0000313" key="9">
    <source>
        <dbReference type="Proteomes" id="UP000318571"/>
    </source>
</evidence>
<dbReference type="GO" id="GO:0000278">
    <property type="term" value="P:mitotic cell cycle"/>
    <property type="evidence" value="ECO:0007669"/>
    <property type="project" value="UniProtKB-ARBA"/>
</dbReference>
<feature type="compositionally biased region" description="Polar residues" evidence="5">
    <location>
        <begin position="1"/>
        <end position="15"/>
    </location>
</feature>
<comment type="similarity">
    <text evidence="4">Belongs to the cyclin family.</text>
</comment>
<keyword evidence="3" id="KW-0131">Cell cycle</keyword>
<dbReference type="InterPro" id="IPR036915">
    <property type="entry name" value="Cyclin-like_sf"/>
</dbReference>
<keyword evidence="2 4" id="KW-0195">Cyclin</keyword>
<dbReference type="PANTHER" id="PTHR10177">
    <property type="entry name" value="CYCLINS"/>
    <property type="match status" value="1"/>
</dbReference>
<dbReference type="Pfam" id="PF00134">
    <property type="entry name" value="Cyclin_N"/>
    <property type="match status" value="1"/>
</dbReference>
<evidence type="ECO:0000256" key="2">
    <source>
        <dbReference type="ARBA" id="ARBA00023127"/>
    </source>
</evidence>
<sequence>MENQIPLDSTVSGRNWASFPAPPTHVMTKPLVPSRPSRSSRTGLMRAPLGQIETSHRLNHPNPPTTFVSTSPGSNAGLAAPPPCQMKKPHQTFSIFEDRSRDGFSSIGDRLSRFSKTSSTKTVPNRPPANADLSIKSSALPFQIHMDSSSPSNQSIRQSSSRNPFEERTDKENHEESNCPLKKSFMIVTDQAQPIWNSNITSLPRIHPVPSAECQSLPREPLKPIRSVNLSRLEGTDYSSGPDDEAARCEIDSAMDISTFSNAMIMDEPVNDRDQVYAGEDDLDVEDVDASSDFGETRLAEYANQEMAPIYDCHEYMDDAYEHLRSIELKHVAKSNYMSKQPDITFAMRSILIDWLVEVSEEYKLQQETIYLGVNYIDRFLSVMSVQRPKLQLVGSACMFIAAKYEEIYPPEVGEFVYITDDTYSKKQVLRMEHLVLKVLGFDLAVPTPLVFLNLFGRVTDCDTETLCLAQYLSELTLMDARVYLAYRASIIGAASVALARHTQGLAAWPKHVATMSSLEVDDFKDCLVDLHATFTNASSQGQQAIREKYKSEKFHGVANLEPTPIF</sequence>
<comment type="caution">
    <text evidence="8">The sequence shown here is derived from an EMBL/GenBank/DDBJ whole genome shotgun (WGS) entry which is preliminary data.</text>
</comment>
<dbReference type="PROSITE" id="PS00292">
    <property type="entry name" value="CYCLINS"/>
    <property type="match status" value="1"/>
</dbReference>